<keyword evidence="5" id="KW-0378">Hydrolase</keyword>
<comment type="catalytic activity">
    <reaction evidence="7">
        <text>(2R)-O-phospho-3-sulfolactate + H2O = (2R)-3-sulfolactate + phosphate</text>
        <dbReference type="Rhea" id="RHEA:23416"/>
        <dbReference type="ChEBI" id="CHEBI:15377"/>
        <dbReference type="ChEBI" id="CHEBI:15597"/>
        <dbReference type="ChEBI" id="CHEBI:43474"/>
        <dbReference type="ChEBI" id="CHEBI:58738"/>
        <dbReference type="EC" id="3.1.3.71"/>
    </reaction>
</comment>
<evidence type="ECO:0000256" key="1">
    <source>
        <dbReference type="ARBA" id="ARBA00001946"/>
    </source>
</evidence>
<dbReference type="InterPro" id="IPR036702">
    <property type="entry name" value="ComB-like_sf"/>
</dbReference>
<dbReference type="RefSeq" id="WP_290399274.1">
    <property type="nucleotide sequence ID" value="NZ_JAUHLN010000002.1"/>
</dbReference>
<name>A0ABT8E5D8_9BACL</name>
<comment type="similarity">
    <text evidence="2">Belongs to the ComB family.</text>
</comment>
<sequence>MKVHLLLKKEEILPEKMAENSKVAVVLDVLLATTAIVSALYQGAKGVIPVKDHNEARELSKMYQKGGCILAGELHAKPITGFLYPSPLLLSGQVQGKTLILSTTNGTVALRNTEGAQKVYISSLLNNKETAKALLKHQQGSTIVIICSGNSGEVSLEDVYGAGHLITSLIELADVSLQLSDAARTAYYLYKGNQQMGRELLESSYVGHLFARHGLYSDLQYASTEDAAPVVAVLEDGKATIARDHMQKQT</sequence>
<evidence type="ECO:0000256" key="3">
    <source>
        <dbReference type="ARBA" id="ARBA00012953"/>
    </source>
</evidence>
<dbReference type="PANTHER" id="PTHR37311:SF1">
    <property type="entry name" value="2-PHOSPHOSULFOLACTATE PHOSPHATASE-RELATED"/>
    <property type="match status" value="1"/>
</dbReference>
<protein>
    <recommendedName>
        <fullName evidence="4">Probable 2-phosphosulfolactate phosphatase</fullName>
        <ecNumber evidence="3">3.1.3.71</ecNumber>
    </recommendedName>
</protein>
<keyword evidence="6" id="KW-0460">Magnesium</keyword>
<evidence type="ECO:0000256" key="7">
    <source>
        <dbReference type="ARBA" id="ARBA00033711"/>
    </source>
</evidence>
<evidence type="ECO:0000313" key="9">
    <source>
        <dbReference type="Proteomes" id="UP001168694"/>
    </source>
</evidence>
<evidence type="ECO:0000313" key="8">
    <source>
        <dbReference type="EMBL" id="MDN4073131.1"/>
    </source>
</evidence>
<reference evidence="8" key="1">
    <citation type="submission" date="2023-06" db="EMBL/GenBank/DDBJ databases">
        <title>Draft Genome Sequences of Representative Paenibacillus Polymyxa, Bacillus cereus, Fictibacillus sp., and Brevibacillus agri Strains Isolated from Amazonian Dark Earth.</title>
        <authorList>
            <person name="Pellegrinetti T.A."/>
            <person name="Cunha I.C.M."/>
            <person name="Chaves M.G."/>
            <person name="Freitas A.S."/>
            <person name="Silva A.V.R."/>
            <person name="Tsai S.M."/>
            <person name="Mendes L.W."/>
        </authorList>
    </citation>
    <scope>NUCLEOTIDE SEQUENCE</scope>
    <source>
        <strain evidence="8">CENA-BCM004</strain>
    </source>
</reference>
<evidence type="ECO:0000256" key="4">
    <source>
        <dbReference type="ARBA" id="ARBA00021948"/>
    </source>
</evidence>
<accession>A0ABT8E5D8</accession>
<evidence type="ECO:0000256" key="2">
    <source>
        <dbReference type="ARBA" id="ARBA00009997"/>
    </source>
</evidence>
<organism evidence="8 9">
    <name type="scientific">Fictibacillus terranigra</name>
    <dbReference type="NCBI Taxonomy" id="3058424"/>
    <lineage>
        <taxon>Bacteria</taxon>
        <taxon>Bacillati</taxon>
        <taxon>Bacillota</taxon>
        <taxon>Bacilli</taxon>
        <taxon>Bacillales</taxon>
        <taxon>Fictibacillaceae</taxon>
        <taxon>Fictibacillus</taxon>
    </lineage>
</organism>
<dbReference type="Pfam" id="PF04029">
    <property type="entry name" value="2-ph_phosp"/>
    <property type="match status" value="1"/>
</dbReference>
<dbReference type="SUPFAM" id="SSF142823">
    <property type="entry name" value="ComB-like"/>
    <property type="match status" value="1"/>
</dbReference>
<comment type="caution">
    <text evidence="8">The sequence shown here is derived from an EMBL/GenBank/DDBJ whole genome shotgun (WGS) entry which is preliminary data.</text>
</comment>
<proteinExistence type="inferred from homology"/>
<dbReference type="EMBL" id="JAUHLN010000002">
    <property type="protein sequence ID" value="MDN4073131.1"/>
    <property type="molecule type" value="Genomic_DNA"/>
</dbReference>
<comment type="cofactor">
    <cofactor evidence="1">
        <name>Mg(2+)</name>
        <dbReference type="ChEBI" id="CHEBI:18420"/>
    </cofactor>
</comment>
<dbReference type="Gene3D" id="3.90.1560.10">
    <property type="entry name" value="ComB-like"/>
    <property type="match status" value="1"/>
</dbReference>
<evidence type="ECO:0000256" key="5">
    <source>
        <dbReference type="ARBA" id="ARBA00022801"/>
    </source>
</evidence>
<gene>
    <name evidence="8" type="ORF">QYF49_08930</name>
</gene>
<keyword evidence="9" id="KW-1185">Reference proteome</keyword>
<dbReference type="Proteomes" id="UP001168694">
    <property type="component" value="Unassembled WGS sequence"/>
</dbReference>
<dbReference type="InterPro" id="IPR005238">
    <property type="entry name" value="ComB-like"/>
</dbReference>
<dbReference type="EC" id="3.1.3.71" evidence="3"/>
<dbReference type="PANTHER" id="PTHR37311">
    <property type="entry name" value="2-PHOSPHOSULFOLACTATE PHOSPHATASE-RELATED"/>
    <property type="match status" value="1"/>
</dbReference>
<evidence type="ECO:0000256" key="6">
    <source>
        <dbReference type="ARBA" id="ARBA00022842"/>
    </source>
</evidence>